<proteinExistence type="predicted"/>
<dbReference type="EMBL" id="BARW01041365">
    <property type="protein sequence ID" value="GAJ16360.1"/>
    <property type="molecule type" value="Genomic_DNA"/>
</dbReference>
<gene>
    <name evidence="2" type="ORF">S12H4_61988</name>
</gene>
<keyword evidence="1" id="KW-1133">Transmembrane helix</keyword>
<name>X1VXF6_9ZZZZ</name>
<reference evidence="2" key="1">
    <citation type="journal article" date="2014" name="Front. Microbiol.">
        <title>High frequency of phylogenetically diverse reductive dehalogenase-homologous genes in deep subseafloor sedimentary metagenomes.</title>
        <authorList>
            <person name="Kawai M."/>
            <person name="Futagami T."/>
            <person name="Toyoda A."/>
            <person name="Takaki Y."/>
            <person name="Nishi S."/>
            <person name="Hori S."/>
            <person name="Arai W."/>
            <person name="Tsubouchi T."/>
            <person name="Morono Y."/>
            <person name="Uchiyama I."/>
            <person name="Ito T."/>
            <person name="Fujiyama A."/>
            <person name="Inagaki F."/>
            <person name="Takami H."/>
        </authorList>
    </citation>
    <scope>NUCLEOTIDE SEQUENCE</scope>
    <source>
        <strain evidence="2">Expedition CK06-06</strain>
    </source>
</reference>
<accession>X1VXF6</accession>
<keyword evidence="1" id="KW-0472">Membrane</keyword>
<evidence type="ECO:0000256" key="1">
    <source>
        <dbReference type="SAM" id="Phobius"/>
    </source>
</evidence>
<dbReference type="AlphaFoldDB" id="X1VXF6"/>
<organism evidence="2">
    <name type="scientific">marine sediment metagenome</name>
    <dbReference type="NCBI Taxonomy" id="412755"/>
    <lineage>
        <taxon>unclassified sequences</taxon>
        <taxon>metagenomes</taxon>
        <taxon>ecological metagenomes</taxon>
    </lineage>
</organism>
<protein>
    <submittedName>
        <fullName evidence="2">Uncharacterized protein</fullName>
    </submittedName>
</protein>
<feature type="transmembrane region" description="Helical" evidence="1">
    <location>
        <begin position="7"/>
        <end position="24"/>
    </location>
</feature>
<keyword evidence="1" id="KW-0812">Transmembrane</keyword>
<comment type="caution">
    <text evidence="2">The sequence shown here is derived from an EMBL/GenBank/DDBJ whole genome shotgun (WGS) entry which is preliminary data.</text>
</comment>
<feature type="transmembrane region" description="Helical" evidence="1">
    <location>
        <begin position="30"/>
        <end position="48"/>
    </location>
</feature>
<feature type="transmembrane region" description="Helical" evidence="1">
    <location>
        <begin position="60"/>
        <end position="78"/>
    </location>
</feature>
<feature type="non-terminal residue" evidence="2">
    <location>
        <position position="79"/>
    </location>
</feature>
<evidence type="ECO:0000313" key="2">
    <source>
        <dbReference type="EMBL" id="GAJ16360.1"/>
    </source>
</evidence>
<sequence>MKDSKHYLALMAILSIGLGLFLYFGYNRQVQIGIVIALSAAYVVWGIFHHSLKKELHLKIILEYIAVATLASIVVIFLL</sequence>